<evidence type="ECO:0000313" key="1">
    <source>
        <dbReference type="EMBL" id="DAF91171.1"/>
    </source>
</evidence>
<dbReference type="EMBL" id="BK016045">
    <property type="protein sequence ID" value="DAF91171.1"/>
    <property type="molecule type" value="Genomic_DNA"/>
</dbReference>
<organism evidence="1">
    <name type="scientific">Siphoviridae sp. ctKNZ79</name>
    <dbReference type="NCBI Taxonomy" id="2825440"/>
    <lineage>
        <taxon>Viruses</taxon>
        <taxon>Duplodnaviria</taxon>
        <taxon>Heunggongvirae</taxon>
        <taxon>Uroviricota</taxon>
        <taxon>Caudoviricetes</taxon>
    </lineage>
</organism>
<protein>
    <submittedName>
        <fullName evidence="1">Uncharacterized protein</fullName>
    </submittedName>
</protein>
<name>A0A8S5U9Q3_9CAUD</name>
<accession>A0A8S5U9Q3</accession>
<sequence length="58" mass="7060">MNAPCKDCRERTGVCHDSCERYIKFRREREKIRAAKEQERIRSKTYKALVPYRIRGEQ</sequence>
<proteinExistence type="predicted"/>
<reference evidence="1" key="1">
    <citation type="journal article" date="2021" name="Proc. Natl. Acad. Sci. U.S.A.">
        <title>A Catalog of Tens of Thousands of Viruses from Human Metagenomes Reveals Hidden Associations with Chronic Diseases.</title>
        <authorList>
            <person name="Tisza M.J."/>
            <person name="Buck C.B."/>
        </authorList>
    </citation>
    <scope>NUCLEOTIDE SEQUENCE</scope>
    <source>
        <strain evidence="1">CtKNZ79</strain>
    </source>
</reference>